<dbReference type="RefSeq" id="WP_128230308.1">
    <property type="nucleotide sequence ID" value="NZ_SACR01000006.1"/>
</dbReference>
<dbReference type="InterPro" id="IPR041581">
    <property type="entry name" value="Glyoxalase_6"/>
</dbReference>
<accession>A0A437RAB8</accession>
<proteinExistence type="predicted"/>
<keyword evidence="3" id="KW-1185">Reference proteome</keyword>
<name>A0A437RAB8_9BURK</name>
<evidence type="ECO:0000313" key="2">
    <source>
        <dbReference type="EMBL" id="RVU43750.1"/>
    </source>
</evidence>
<dbReference type="InterPro" id="IPR029068">
    <property type="entry name" value="Glyas_Bleomycin-R_OHBP_Dase"/>
</dbReference>
<dbReference type="Pfam" id="PF18029">
    <property type="entry name" value="Glyoxalase_6"/>
    <property type="match status" value="1"/>
</dbReference>
<dbReference type="SUPFAM" id="SSF54593">
    <property type="entry name" value="Glyoxalase/Bleomycin resistance protein/Dihydroxybiphenyl dioxygenase"/>
    <property type="match status" value="1"/>
</dbReference>
<evidence type="ECO:0000259" key="1">
    <source>
        <dbReference type="Pfam" id="PF18029"/>
    </source>
</evidence>
<dbReference type="PANTHER" id="PTHR33993:SF5">
    <property type="entry name" value="GLYOXALASE"/>
    <property type="match status" value="1"/>
</dbReference>
<protein>
    <submittedName>
        <fullName evidence="2">VOC family protein</fullName>
    </submittedName>
</protein>
<feature type="domain" description="Glyoxalase-like" evidence="1">
    <location>
        <begin position="10"/>
        <end position="121"/>
    </location>
</feature>
<sequence length="128" mass="14140">MKRVTGIGGIFFKAQDPQALGAWYRQHLGIAVEDWGGAAFRWASPDNPTGTGTTVWSPFKADTAYFAPSTASFMINYRVDDLHALLAQLRLEGCQVDDKVEASEFGKFGWVFDPEGNKIELWEPPAGQ</sequence>
<gene>
    <name evidence="2" type="ORF">EOE66_18925</name>
</gene>
<dbReference type="Gene3D" id="3.10.180.10">
    <property type="entry name" value="2,3-Dihydroxybiphenyl 1,2-Dioxygenase, domain 1"/>
    <property type="match status" value="1"/>
</dbReference>
<dbReference type="EMBL" id="SACR01000006">
    <property type="protein sequence ID" value="RVU43750.1"/>
    <property type="molecule type" value="Genomic_DNA"/>
</dbReference>
<dbReference type="InterPro" id="IPR052164">
    <property type="entry name" value="Anthracycline_SecMetBiosynth"/>
</dbReference>
<dbReference type="PANTHER" id="PTHR33993">
    <property type="entry name" value="GLYOXALASE-RELATED"/>
    <property type="match status" value="1"/>
</dbReference>
<dbReference type="OrthoDB" id="9799428at2"/>
<comment type="caution">
    <text evidence="2">The sequence shown here is derived from an EMBL/GenBank/DDBJ whole genome shotgun (WGS) entry which is preliminary data.</text>
</comment>
<dbReference type="Proteomes" id="UP000285575">
    <property type="component" value="Unassembled WGS sequence"/>
</dbReference>
<organism evidence="2 3">
    <name type="scientific">Rubrivivax rivuli</name>
    <dbReference type="NCBI Taxonomy" id="1862385"/>
    <lineage>
        <taxon>Bacteria</taxon>
        <taxon>Pseudomonadati</taxon>
        <taxon>Pseudomonadota</taxon>
        <taxon>Betaproteobacteria</taxon>
        <taxon>Burkholderiales</taxon>
        <taxon>Sphaerotilaceae</taxon>
        <taxon>Rubrivivax</taxon>
    </lineage>
</organism>
<reference evidence="2 3" key="1">
    <citation type="submission" date="2019-01" db="EMBL/GenBank/DDBJ databases">
        <authorList>
            <person name="Chen W.-M."/>
        </authorList>
    </citation>
    <scope>NUCLEOTIDE SEQUENCE [LARGE SCALE GENOMIC DNA]</scope>
    <source>
        <strain evidence="2 3">KYPY4</strain>
    </source>
</reference>
<dbReference type="AlphaFoldDB" id="A0A437RAB8"/>
<dbReference type="CDD" id="cd06587">
    <property type="entry name" value="VOC"/>
    <property type="match status" value="1"/>
</dbReference>
<evidence type="ECO:0000313" key="3">
    <source>
        <dbReference type="Proteomes" id="UP000285575"/>
    </source>
</evidence>